<evidence type="ECO:0000313" key="2">
    <source>
        <dbReference type="Proteomes" id="UP001190700"/>
    </source>
</evidence>
<name>A0AAE0BPH2_9CHLO</name>
<comment type="caution">
    <text evidence="1">The sequence shown here is derived from an EMBL/GenBank/DDBJ whole genome shotgun (WGS) entry which is preliminary data.</text>
</comment>
<dbReference type="EMBL" id="LGRX02033831">
    <property type="protein sequence ID" value="KAK3239763.1"/>
    <property type="molecule type" value="Genomic_DNA"/>
</dbReference>
<dbReference type="AlphaFoldDB" id="A0AAE0BPH2"/>
<dbReference type="Proteomes" id="UP001190700">
    <property type="component" value="Unassembled WGS sequence"/>
</dbReference>
<keyword evidence="2" id="KW-1185">Reference proteome</keyword>
<evidence type="ECO:0000313" key="1">
    <source>
        <dbReference type="EMBL" id="KAK3239763.1"/>
    </source>
</evidence>
<reference evidence="1 2" key="1">
    <citation type="journal article" date="2015" name="Genome Biol. Evol.">
        <title>Comparative Genomics of a Bacterivorous Green Alga Reveals Evolutionary Causalities and Consequences of Phago-Mixotrophic Mode of Nutrition.</title>
        <authorList>
            <person name="Burns J.A."/>
            <person name="Paasch A."/>
            <person name="Narechania A."/>
            <person name="Kim E."/>
        </authorList>
    </citation>
    <scope>NUCLEOTIDE SEQUENCE [LARGE SCALE GENOMIC DNA]</scope>
    <source>
        <strain evidence="1 2">PLY_AMNH</strain>
    </source>
</reference>
<sequence>MHGLDDRKMHGLDDRKMLNALLKRPMSSDSPPASTAGAPYSATAAAKASAPSSAATWKVWQRARVCIDSAAPSPSAGMQYAAVPPVAPLLPYGHSFQPWYFFPSPSLPQRWQRGRARLFSLSNPTGGVGLEPAQKPSKPFPRLFRGKEQYFEAAKDSEKLSKIVDVLKNEFGSAGLDLASFEFDDLIKGVIPKVSELLYDTFAYIVKTDSVAEHFLLGTDSVSDRDGRRALLDLIKGRVPLGVRQTLQEEHSQLRYPARVDPRPILAKEHKLVRDNQAEDWTPTEMSRKYKMFERLDPDFYAAVRVRHPMPNDLRPVPLSTLANLITHIFVSWEQQQAELGGAAGLGVAGAVYSGVDERIVEVLGQLTSRLEKIEAAIEFQKVGGAENKLALPLCHRRSREGEGKKYHGWKECPYGGKGAASGTAAYCMPADGEGAAEAMHTLALYQIFQVVADDGAEAFAAAVAEYGAPAVLAGGESDDIDE</sequence>
<accession>A0AAE0BPH2</accession>
<proteinExistence type="predicted"/>
<organism evidence="1 2">
    <name type="scientific">Cymbomonas tetramitiformis</name>
    <dbReference type="NCBI Taxonomy" id="36881"/>
    <lineage>
        <taxon>Eukaryota</taxon>
        <taxon>Viridiplantae</taxon>
        <taxon>Chlorophyta</taxon>
        <taxon>Pyramimonadophyceae</taxon>
        <taxon>Pyramimonadales</taxon>
        <taxon>Pyramimonadaceae</taxon>
        <taxon>Cymbomonas</taxon>
    </lineage>
</organism>
<gene>
    <name evidence="1" type="ORF">CYMTET_50332</name>
</gene>
<protein>
    <submittedName>
        <fullName evidence="1">Uncharacterized protein</fullName>
    </submittedName>
</protein>